<name>A0A917F931_9MICO</name>
<dbReference type="InterPro" id="IPR007372">
    <property type="entry name" value="Lipid/polyisoprenoid-bd_YceI"/>
</dbReference>
<dbReference type="PANTHER" id="PTHR34406">
    <property type="entry name" value="PROTEIN YCEI"/>
    <property type="match status" value="1"/>
</dbReference>
<proteinExistence type="inferred from homology"/>
<dbReference type="SMART" id="SM00867">
    <property type="entry name" value="YceI"/>
    <property type="match status" value="1"/>
</dbReference>
<accession>A0A917F931</accession>
<dbReference type="AlphaFoldDB" id="A0A917F931"/>
<evidence type="ECO:0000313" key="3">
    <source>
        <dbReference type="EMBL" id="GGF56783.1"/>
    </source>
</evidence>
<protein>
    <submittedName>
        <fullName evidence="3">Polyisoprenoid-binding protein</fullName>
    </submittedName>
</protein>
<gene>
    <name evidence="3" type="ORF">GCM10011366_25810</name>
</gene>
<dbReference type="Gene3D" id="2.40.128.110">
    <property type="entry name" value="Lipid/polyisoprenoid-binding, YceI-like"/>
    <property type="match status" value="1"/>
</dbReference>
<comment type="similarity">
    <text evidence="1">Belongs to the UPF0312 family.</text>
</comment>
<reference evidence="3" key="2">
    <citation type="submission" date="2020-09" db="EMBL/GenBank/DDBJ databases">
        <authorList>
            <person name="Sun Q."/>
            <person name="Zhou Y."/>
        </authorList>
    </citation>
    <scope>NUCLEOTIDE SEQUENCE</scope>
    <source>
        <strain evidence="3">CGMCC 1.12160</strain>
    </source>
</reference>
<reference evidence="3" key="1">
    <citation type="journal article" date="2014" name="Int. J. Syst. Evol. Microbiol.">
        <title>Complete genome sequence of Corynebacterium casei LMG S-19264T (=DSM 44701T), isolated from a smear-ripened cheese.</title>
        <authorList>
            <consortium name="US DOE Joint Genome Institute (JGI-PGF)"/>
            <person name="Walter F."/>
            <person name="Albersmeier A."/>
            <person name="Kalinowski J."/>
            <person name="Ruckert C."/>
        </authorList>
    </citation>
    <scope>NUCLEOTIDE SEQUENCE</scope>
    <source>
        <strain evidence="3">CGMCC 1.12160</strain>
    </source>
</reference>
<dbReference type="InterPro" id="IPR036761">
    <property type="entry name" value="TTHA0802/YceI-like_sf"/>
</dbReference>
<dbReference type="RefSeq" id="WP_188431404.1">
    <property type="nucleotide sequence ID" value="NZ_BAABKH010000014.1"/>
</dbReference>
<organism evidence="3 4">
    <name type="scientific">Ornithinimicrobium tianjinense</name>
    <dbReference type="NCBI Taxonomy" id="1195761"/>
    <lineage>
        <taxon>Bacteria</taxon>
        <taxon>Bacillati</taxon>
        <taxon>Actinomycetota</taxon>
        <taxon>Actinomycetes</taxon>
        <taxon>Micrococcales</taxon>
        <taxon>Ornithinimicrobiaceae</taxon>
        <taxon>Ornithinimicrobium</taxon>
    </lineage>
</organism>
<sequence length="180" mass="19382">MSLNELNGTYTIDPAHSRIGFSARHAMVTRVRGSFDEVSGTATTGPNLQDAAIDVTLQVASVTTRQADRDAHLRSGDFFDAETYPTITFRSTDVKAVDADTLRVTGDLTIKDVTKPVTVDFEYAGAAQDPFGNTRIGFEGSTTVNRKDFGLTWNAALETGGVLVSEKINLEFEVSAIKSA</sequence>
<comment type="caution">
    <text evidence="3">The sequence shown here is derived from an EMBL/GenBank/DDBJ whole genome shotgun (WGS) entry which is preliminary data.</text>
</comment>
<keyword evidence="4" id="KW-1185">Reference proteome</keyword>
<evidence type="ECO:0000313" key="4">
    <source>
        <dbReference type="Proteomes" id="UP000605670"/>
    </source>
</evidence>
<dbReference type="PANTHER" id="PTHR34406:SF1">
    <property type="entry name" value="PROTEIN YCEI"/>
    <property type="match status" value="1"/>
</dbReference>
<dbReference type="Proteomes" id="UP000605670">
    <property type="component" value="Unassembled WGS sequence"/>
</dbReference>
<evidence type="ECO:0000256" key="1">
    <source>
        <dbReference type="ARBA" id="ARBA00008812"/>
    </source>
</evidence>
<dbReference type="Pfam" id="PF04264">
    <property type="entry name" value="YceI"/>
    <property type="match status" value="1"/>
</dbReference>
<evidence type="ECO:0000259" key="2">
    <source>
        <dbReference type="SMART" id="SM00867"/>
    </source>
</evidence>
<dbReference type="EMBL" id="BMEM01000004">
    <property type="protein sequence ID" value="GGF56783.1"/>
    <property type="molecule type" value="Genomic_DNA"/>
</dbReference>
<feature type="domain" description="Lipid/polyisoprenoid-binding YceI-like" evidence="2">
    <location>
        <begin position="9"/>
        <end position="177"/>
    </location>
</feature>
<dbReference type="SUPFAM" id="SSF101874">
    <property type="entry name" value="YceI-like"/>
    <property type="match status" value="1"/>
</dbReference>